<sequence>MLSLFMSHFYNILNLVTLADLFVLGSCLVTFYLVLNLALVQTVFHLNYSQKMSEKRERFWCQPPPSPPSRTSEPLQLEEDVKGSSQDIGKMVHDQLHRKMAAAGLISRDENVSSLFSFDSDKPSNADEEILEFDCADRLLTLQSSWGSCESLERDIIEEINYNEKEDLEGFELRPVYEAFLLNAIERPWEEKLVRIYQ</sequence>
<proteinExistence type="predicted"/>
<dbReference type="EMBL" id="HBUF01507963">
    <property type="protein sequence ID" value="CAG6746090.1"/>
    <property type="molecule type" value="Transcribed_RNA"/>
</dbReference>
<evidence type="ECO:0000256" key="1">
    <source>
        <dbReference type="SAM" id="Phobius"/>
    </source>
</evidence>
<dbReference type="AlphaFoldDB" id="A0A8D8ZEK0"/>
<protein>
    <submittedName>
        <fullName evidence="2">Uncharacterized protein</fullName>
    </submittedName>
</protein>
<keyword evidence="1" id="KW-0472">Membrane</keyword>
<keyword evidence="1" id="KW-1133">Transmembrane helix</keyword>
<accession>A0A8D8ZEK0</accession>
<reference evidence="2" key="1">
    <citation type="submission" date="2021-05" db="EMBL/GenBank/DDBJ databases">
        <authorList>
            <person name="Alioto T."/>
            <person name="Alioto T."/>
            <person name="Gomez Garrido J."/>
        </authorList>
    </citation>
    <scope>NUCLEOTIDE SEQUENCE</scope>
</reference>
<organism evidence="2">
    <name type="scientific">Cacopsylla melanoneura</name>
    <dbReference type="NCBI Taxonomy" id="428564"/>
    <lineage>
        <taxon>Eukaryota</taxon>
        <taxon>Metazoa</taxon>
        <taxon>Ecdysozoa</taxon>
        <taxon>Arthropoda</taxon>
        <taxon>Hexapoda</taxon>
        <taxon>Insecta</taxon>
        <taxon>Pterygota</taxon>
        <taxon>Neoptera</taxon>
        <taxon>Paraneoptera</taxon>
        <taxon>Hemiptera</taxon>
        <taxon>Sternorrhyncha</taxon>
        <taxon>Psylloidea</taxon>
        <taxon>Psyllidae</taxon>
        <taxon>Psyllinae</taxon>
        <taxon>Cacopsylla</taxon>
    </lineage>
</organism>
<feature type="transmembrane region" description="Helical" evidence="1">
    <location>
        <begin position="12"/>
        <end position="35"/>
    </location>
</feature>
<keyword evidence="1" id="KW-0812">Transmembrane</keyword>
<name>A0A8D8ZEK0_9HEMI</name>
<evidence type="ECO:0000313" key="2">
    <source>
        <dbReference type="EMBL" id="CAG6746090.1"/>
    </source>
</evidence>